<dbReference type="SMART" id="SM00903">
    <property type="entry name" value="Flavin_Reduct"/>
    <property type="match status" value="1"/>
</dbReference>
<dbReference type="PANTHER" id="PTHR30466:SF11">
    <property type="entry name" value="FLAVIN-DEPENDENT MONOOXYGENASE, REDUCTASE SUBUNIT HSAB"/>
    <property type="match status" value="1"/>
</dbReference>
<protein>
    <submittedName>
        <fullName evidence="4">Conserved protein/domain typically associated with flavoprotein oxygenase, DIM6/NTAB family</fullName>
    </submittedName>
</protein>
<organism evidence="4 5">
    <name type="scientific">Wenxinia marina DSM 24838</name>
    <dbReference type="NCBI Taxonomy" id="1123501"/>
    <lineage>
        <taxon>Bacteria</taxon>
        <taxon>Pseudomonadati</taxon>
        <taxon>Pseudomonadota</taxon>
        <taxon>Alphaproteobacteria</taxon>
        <taxon>Rhodobacterales</taxon>
        <taxon>Roseobacteraceae</taxon>
        <taxon>Wenxinia</taxon>
    </lineage>
</organism>
<dbReference type="EMBL" id="AONG01000009">
    <property type="protein sequence ID" value="KIQ69330.1"/>
    <property type="molecule type" value="Genomic_DNA"/>
</dbReference>
<evidence type="ECO:0000313" key="5">
    <source>
        <dbReference type="Proteomes" id="UP000035100"/>
    </source>
</evidence>
<gene>
    <name evidence="4" type="ORF">Wenmar_01692</name>
</gene>
<dbReference type="OrthoDB" id="9792858at2"/>
<evidence type="ECO:0000259" key="3">
    <source>
        <dbReference type="SMART" id="SM00903"/>
    </source>
</evidence>
<dbReference type="AlphaFoldDB" id="A0A0D0NM18"/>
<dbReference type="RefSeq" id="WP_018303464.1">
    <property type="nucleotide sequence ID" value="NZ_KB902299.1"/>
</dbReference>
<proteinExistence type="inferred from homology"/>
<dbReference type="InterPro" id="IPR050268">
    <property type="entry name" value="NADH-dep_flavin_reductase"/>
</dbReference>
<name>A0A0D0NM18_9RHOB</name>
<accession>A0A0D0NM18</accession>
<dbReference type="PANTHER" id="PTHR30466">
    <property type="entry name" value="FLAVIN REDUCTASE"/>
    <property type="match status" value="1"/>
</dbReference>
<dbReference type="eggNOG" id="COG1853">
    <property type="taxonomic scope" value="Bacteria"/>
</dbReference>
<sequence>MDVLDPASDPRGYRRALGAFATGVTVVTTVTDEGPVGITANSFSSVSLDPPLILWAPDKGSRRYDAFARAGRFAINVLAVDQHGVCDAFRKSKDAFDAGEWETGADGIPVLARALAVYECAQEALHDAGDHALVIGRVLSVRLRGGLPLVFHGGAYGAFAGLEGGAPPE</sequence>
<evidence type="ECO:0000313" key="4">
    <source>
        <dbReference type="EMBL" id="KIQ69330.1"/>
    </source>
</evidence>
<dbReference type="GO" id="GO:0010181">
    <property type="term" value="F:FMN binding"/>
    <property type="evidence" value="ECO:0007669"/>
    <property type="project" value="InterPro"/>
</dbReference>
<dbReference type="STRING" id="1123501.Wenmar_01692"/>
<evidence type="ECO:0000256" key="1">
    <source>
        <dbReference type="ARBA" id="ARBA00008898"/>
    </source>
</evidence>
<dbReference type="Pfam" id="PF01613">
    <property type="entry name" value="Flavin_Reduct"/>
    <property type="match status" value="1"/>
</dbReference>
<comment type="similarity">
    <text evidence="1">Belongs to the non-flavoprotein flavin reductase family.</text>
</comment>
<reference evidence="4 5" key="1">
    <citation type="submission" date="2013-01" db="EMBL/GenBank/DDBJ databases">
        <authorList>
            <person name="Fiebig A."/>
            <person name="Goeker M."/>
            <person name="Klenk H.-P.P."/>
        </authorList>
    </citation>
    <scope>NUCLEOTIDE SEQUENCE [LARGE SCALE GENOMIC DNA]</scope>
    <source>
        <strain evidence="4 5">DSM 24838</strain>
    </source>
</reference>
<dbReference type="Gene3D" id="2.30.110.10">
    <property type="entry name" value="Electron Transport, Fmn-binding Protein, Chain A"/>
    <property type="match status" value="1"/>
</dbReference>
<feature type="domain" description="Flavin reductase like" evidence="3">
    <location>
        <begin position="17"/>
        <end position="158"/>
    </location>
</feature>
<dbReference type="InterPro" id="IPR002563">
    <property type="entry name" value="Flavin_Rdtase-like_dom"/>
</dbReference>
<dbReference type="GO" id="GO:0042602">
    <property type="term" value="F:riboflavin reductase (NADPH) activity"/>
    <property type="evidence" value="ECO:0007669"/>
    <property type="project" value="TreeGrafter"/>
</dbReference>
<comment type="caution">
    <text evidence="4">The sequence shown here is derived from an EMBL/GenBank/DDBJ whole genome shotgun (WGS) entry which is preliminary data.</text>
</comment>
<dbReference type="Proteomes" id="UP000035100">
    <property type="component" value="Unassembled WGS sequence"/>
</dbReference>
<dbReference type="InterPro" id="IPR012349">
    <property type="entry name" value="Split_barrel_FMN-bd"/>
</dbReference>
<evidence type="ECO:0000256" key="2">
    <source>
        <dbReference type="ARBA" id="ARBA00023002"/>
    </source>
</evidence>
<keyword evidence="5" id="KW-1185">Reference proteome</keyword>
<keyword evidence="2" id="KW-0560">Oxidoreductase</keyword>
<dbReference type="PATRIC" id="fig|1123501.6.peg.1783"/>
<dbReference type="SUPFAM" id="SSF50475">
    <property type="entry name" value="FMN-binding split barrel"/>
    <property type="match status" value="1"/>
</dbReference>